<evidence type="ECO:0000259" key="2">
    <source>
        <dbReference type="Pfam" id="PF25202"/>
    </source>
</evidence>
<dbReference type="InterPro" id="IPR004919">
    <property type="entry name" value="GmrSD_N"/>
</dbReference>
<dbReference type="PANTHER" id="PTHR35149">
    <property type="entry name" value="SLL5132 PROTEIN"/>
    <property type="match status" value="1"/>
</dbReference>
<dbReference type="RefSeq" id="WP_160458866.1">
    <property type="nucleotide sequence ID" value="NZ_WTRX01000264.1"/>
</dbReference>
<feature type="domain" description="GmrSD restriction endonucleases N-terminal" evidence="1">
    <location>
        <begin position="19"/>
        <end position="175"/>
    </location>
</feature>
<gene>
    <name evidence="3" type="ORF">GP944_27260</name>
</gene>
<dbReference type="Pfam" id="PF03235">
    <property type="entry name" value="GmrSD_N"/>
    <property type="match status" value="1"/>
</dbReference>
<sequence>MAINGENGVSAVTVDELLKQGLRIPNYQRPYSWDVSTALQLVDDISEALRDTDRKDIPYVLGAIILHDDGEYLNVVDGQQRLLTLRMILAALDPINHQISMSGNSETPVSLVWIELQRRLSQLEDKKEFLDFICHKCQLVRIVTDDIDEAFRVFDSQNYRGKPLAPHDLLKAHHLREMHDESAAMKVAVVEAWEAVNDEDLDRLFSTFLYRISKWSRGESSLEFT</sequence>
<feature type="non-terminal residue" evidence="3">
    <location>
        <position position="225"/>
    </location>
</feature>
<name>A0AAW9XBD9_ECOLX</name>
<dbReference type="AlphaFoldDB" id="A0AAW9XBD9"/>
<accession>A0AAW9XBD9</accession>
<dbReference type="EMBL" id="WTRX01000264">
    <property type="protein sequence ID" value="MWU34303.1"/>
    <property type="molecule type" value="Genomic_DNA"/>
</dbReference>
<dbReference type="InterPro" id="IPR057156">
    <property type="entry name" value="DUF7834"/>
</dbReference>
<evidence type="ECO:0000259" key="1">
    <source>
        <dbReference type="Pfam" id="PF03235"/>
    </source>
</evidence>
<reference evidence="3 4" key="1">
    <citation type="submission" date="2019-12" db="EMBL/GenBank/DDBJ databases">
        <title>Enteriobacteria Tanzani isolates_8377-8380.</title>
        <authorList>
            <person name="Subbiah M."/>
            <person name="Call D."/>
        </authorList>
    </citation>
    <scope>NUCLEOTIDE SEQUENCE [LARGE SCALE GENOMIC DNA]</scope>
    <source>
        <strain evidence="3 4">8378wB3</strain>
    </source>
</reference>
<feature type="domain" description="DUF7834" evidence="2">
    <location>
        <begin position="186"/>
        <end position="225"/>
    </location>
</feature>
<dbReference type="Pfam" id="PF25202">
    <property type="entry name" value="DUF7834"/>
    <property type="match status" value="1"/>
</dbReference>
<dbReference type="Proteomes" id="UP000441160">
    <property type="component" value="Unassembled WGS sequence"/>
</dbReference>
<dbReference type="PANTHER" id="PTHR35149:SF2">
    <property type="entry name" value="DUF262 DOMAIN-CONTAINING PROTEIN"/>
    <property type="match status" value="1"/>
</dbReference>
<comment type="caution">
    <text evidence="3">The sequence shown here is derived from an EMBL/GenBank/DDBJ whole genome shotgun (WGS) entry which is preliminary data.</text>
</comment>
<evidence type="ECO:0000313" key="3">
    <source>
        <dbReference type="EMBL" id="MWU34303.1"/>
    </source>
</evidence>
<protein>
    <submittedName>
        <fullName evidence="3">DUF262 domain-containing protein</fullName>
    </submittedName>
</protein>
<evidence type="ECO:0000313" key="4">
    <source>
        <dbReference type="Proteomes" id="UP000441160"/>
    </source>
</evidence>
<organism evidence="3 4">
    <name type="scientific">Escherichia coli</name>
    <dbReference type="NCBI Taxonomy" id="562"/>
    <lineage>
        <taxon>Bacteria</taxon>
        <taxon>Pseudomonadati</taxon>
        <taxon>Pseudomonadota</taxon>
        <taxon>Gammaproteobacteria</taxon>
        <taxon>Enterobacterales</taxon>
        <taxon>Enterobacteriaceae</taxon>
        <taxon>Escherichia</taxon>
    </lineage>
</organism>
<proteinExistence type="predicted"/>